<gene>
    <name evidence="12" type="primary">LOC104723672</name>
</gene>
<feature type="repeat" description="Solcar" evidence="9">
    <location>
        <begin position="8"/>
        <end position="94"/>
    </location>
</feature>
<evidence type="ECO:0000256" key="9">
    <source>
        <dbReference type="PROSITE-ProRule" id="PRU00282"/>
    </source>
</evidence>
<evidence type="ECO:0000256" key="6">
    <source>
        <dbReference type="ARBA" id="ARBA00022989"/>
    </source>
</evidence>
<name>A0ABM0UFE8_CAMSA</name>
<evidence type="ECO:0000256" key="7">
    <source>
        <dbReference type="ARBA" id="ARBA00023128"/>
    </source>
</evidence>
<dbReference type="Gene3D" id="1.50.40.10">
    <property type="entry name" value="Mitochondrial carrier domain"/>
    <property type="match status" value="2"/>
</dbReference>
<evidence type="ECO:0000256" key="3">
    <source>
        <dbReference type="ARBA" id="ARBA00022448"/>
    </source>
</evidence>
<evidence type="ECO:0000256" key="8">
    <source>
        <dbReference type="ARBA" id="ARBA00023136"/>
    </source>
</evidence>
<keyword evidence="3 10" id="KW-0813">Transport</keyword>
<dbReference type="InterPro" id="IPR050567">
    <property type="entry name" value="Mitochondrial_Carrier"/>
</dbReference>
<dbReference type="PROSITE" id="PS50920">
    <property type="entry name" value="SOLCAR"/>
    <property type="match status" value="1"/>
</dbReference>
<dbReference type="Pfam" id="PF00153">
    <property type="entry name" value="Mito_carr"/>
    <property type="match status" value="2"/>
</dbReference>
<organism evidence="11 12">
    <name type="scientific">Camelina sativa</name>
    <name type="common">False flax</name>
    <name type="synonym">Myagrum sativum</name>
    <dbReference type="NCBI Taxonomy" id="90675"/>
    <lineage>
        <taxon>Eukaryota</taxon>
        <taxon>Viridiplantae</taxon>
        <taxon>Streptophyta</taxon>
        <taxon>Embryophyta</taxon>
        <taxon>Tracheophyta</taxon>
        <taxon>Spermatophyta</taxon>
        <taxon>Magnoliopsida</taxon>
        <taxon>eudicotyledons</taxon>
        <taxon>Gunneridae</taxon>
        <taxon>Pentapetalae</taxon>
        <taxon>rosids</taxon>
        <taxon>malvids</taxon>
        <taxon>Brassicales</taxon>
        <taxon>Brassicaceae</taxon>
        <taxon>Camelineae</taxon>
        <taxon>Camelina</taxon>
    </lineage>
</organism>
<keyword evidence="8 9" id="KW-0472">Membrane</keyword>
<sequence length="378" mass="40842">MDKLLENHQFATHAIAASASVSLGTALAYPLDTIKTIIQVGSGPSKKLGPFQVVNRVLRFSGYSGLYSGLGSLTLGRISGVGARFGVYEILTAFYKDGRHDNYVSVGEAFLAGMVGGAAETVVTSPFELIKVRKQVTAASRAPNAAAVAETAPVSPMITKLLRRYTLDVKSLTQTVSLLSVLNHKHPNMTAALQEYPWMMTGTGNPPSAMDVKRPLDVASLEGYRSLWRNLRSGLIRDCLYGGVFFSTWQFLHEAMVGWKAVGMNPLPSSEEEIGPLSPVAISIAAGISGAVAAAASHSFDTARTRAQCVILPKYTAKERKFLKWNKPGKRLERWTGIHPTDRNLLFRGIGIRMARSSLASTVIVGSYYLAVDLLVPK</sequence>
<dbReference type="GeneID" id="104723672"/>
<dbReference type="InterPro" id="IPR018108">
    <property type="entry name" value="MCP_transmembrane"/>
</dbReference>
<keyword evidence="11" id="KW-1185">Reference proteome</keyword>
<evidence type="ECO:0000313" key="11">
    <source>
        <dbReference type="Proteomes" id="UP000694864"/>
    </source>
</evidence>
<proteinExistence type="inferred from homology"/>
<reference evidence="11" key="1">
    <citation type="journal article" date="2014" name="Nat. Commun.">
        <title>The emerging biofuel crop Camelina sativa retains a highly undifferentiated hexaploid genome structure.</title>
        <authorList>
            <person name="Kagale S."/>
            <person name="Koh C."/>
            <person name="Nixon J."/>
            <person name="Bollina V."/>
            <person name="Clarke W.E."/>
            <person name="Tuteja R."/>
            <person name="Spillane C."/>
            <person name="Robinson S.J."/>
            <person name="Links M.G."/>
            <person name="Clarke C."/>
            <person name="Higgins E.E."/>
            <person name="Huebert T."/>
            <person name="Sharpe A.G."/>
            <person name="Parkin I.A."/>
        </authorList>
    </citation>
    <scope>NUCLEOTIDE SEQUENCE [LARGE SCALE GENOMIC DNA]</scope>
    <source>
        <strain evidence="11">cv. DH55</strain>
    </source>
</reference>
<evidence type="ECO:0000256" key="10">
    <source>
        <dbReference type="RuleBase" id="RU000488"/>
    </source>
</evidence>
<dbReference type="InterPro" id="IPR023395">
    <property type="entry name" value="MCP_dom_sf"/>
</dbReference>
<evidence type="ECO:0000256" key="1">
    <source>
        <dbReference type="ARBA" id="ARBA00004225"/>
    </source>
</evidence>
<keyword evidence="7" id="KW-0496">Mitochondrion</keyword>
<dbReference type="PANTHER" id="PTHR45624:SF36">
    <property type="entry name" value="S-ADENOSYLMETHIONINE CARRIER 2, CHLOROPLASTIC-RELATED"/>
    <property type="match status" value="1"/>
</dbReference>
<comment type="similarity">
    <text evidence="2 10">Belongs to the mitochondrial carrier (TC 2.A.29) family.</text>
</comment>
<dbReference type="SUPFAM" id="SSF103506">
    <property type="entry name" value="Mitochondrial carrier"/>
    <property type="match status" value="1"/>
</dbReference>
<evidence type="ECO:0000256" key="5">
    <source>
        <dbReference type="ARBA" id="ARBA00022737"/>
    </source>
</evidence>
<dbReference type="PANTHER" id="PTHR45624">
    <property type="entry name" value="MITOCHONDRIAL BASIC AMINO ACIDS TRANSPORTER-RELATED"/>
    <property type="match status" value="1"/>
</dbReference>
<keyword evidence="5" id="KW-0677">Repeat</keyword>
<comment type="subcellular location">
    <subcellularLocation>
        <location evidence="1">Mitochondrion membrane</location>
        <topology evidence="1">Multi-pass membrane protein</topology>
    </subcellularLocation>
</comment>
<accession>A0ABM0UFE8</accession>
<evidence type="ECO:0000313" key="12">
    <source>
        <dbReference type="RefSeq" id="XP_010440361.1"/>
    </source>
</evidence>
<keyword evidence="6" id="KW-1133">Transmembrane helix</keyword>
<dbReference type="Proteomes" id="UP000694864">
    <property type="component" value="Chromosome 11"/>
</dbReference>
<keyword evidence="4 9" id="KW-0812">Transmembrane</keyword>
<dbReference type="RefSeq" id="XP_010440361.1">
    <property type="nucleotide sequence ID" value="XM_010442059.1"/>
</dbReference>
<protein>
    <submittedName>
        <fullName evidence="12">Uncharacterized protein LOC104723672</fullName>
    </submittedName>
</protein>
<evidence type="ECO:0000256" key="2">
    <source>
        <dbReference type="ARBA" id="ARBA00006375"/>
    </source>
</evidence>
<reference evidence="12" key="2">
    <citation type="submission" date="2025-08" db="UniProtKB">
        <authorList>
            <consortium name="RefSeq"/>
        </authorList>
    </citation>
    <scope>IDENTIFICATION</scope>
    <source>
        <tissue evidence="12">Leaf</tissue>
    </source>
</reference>
<evidence type="ECO:0000256" key="4">
    <source>
        <dbReference type="ARBA" id="ARBA00022692"/>
    </source>
</evidence>